<evidence type="ECO:0000256" key="2">
    <source>
        <dbReference type="ARBA" id="ARBA00006706"/>
    </source>
</evidence>
<protein>
    <recommendedName>
        <fullName evidence="9">Octaprenyl diphosphate synthase</fullName>
        <ecNumber evidence="8">2.5.1.90</ecNumber>
    </recommendedName>
    <alternativeName>
        <fullName evidence="11">All-trans-octaprenyl-diphosphate synthase</fullName>
    </alternativeName>
    <alternativeName>
        <fullName evidence="10">Octaprenyl pyrophosphate synthase</fullName>
    </alternativeName>
</protein>
<dbReference type="EMBL" id="CP001614">
    <property type="protein sequence ID" value="ACR11687.1"/>
    <property type="molecule type" value="Genomic_DNA"/>
</dbReference>
<dbReference type="EC" id="2.5.1.90" evidence="8"/>
<keyword evidence="5" id="KW-0460">Magnesium</keyword>
<dbReference type="InterPro" id="IPR033749">
    <property type="entry name" value="Polyprenyl_synt_CS"/>
</dbReference>
<evidence type="ECO:0000256" key="5">
    <source>
        <dbReference type="ARBA" id="ARBA00022842"/>
    </source>
</evidence>
<dbReference type="GO" id="GO:0008299">
    <property type="term" value="P:isoprenoid biosynthetic process"/>
    <property type="evidence" value="ECO:0007669"/>
    <property type="project" value="InterPro"/>
</dbReference>
<dbReference type="STRING" id="377629.TERTU_0958"/>
<evidence type="ECO:0000256" key="9">
    <source>
        <dbReference type="ARBA" id="ARBA00072473"/>
    </source>
</evidence>
<keyword evidence="4" id="KW-0479">Metal-binding</keyword>
<dbReference type="PROSITE" id="PS00723">
    <property type="entry name" value="POLYPRENYL_SYNTHASE_1"/>
    <property type="match status" value="1"/>
</dbReference>
<dbReference type="SUPFAM" id="SSF48576">
    <property type="entry name" value="Terpenoid synthases"/>
    <property type="match status" value="1"/>
</dbReference>
<comment type="cofactor">
    <cofactor evidence="1">
        <name>Mg(2+)</name>
        <dbReference type="ChEBI" id="CHEBI:18420"/>
    </cofactor>
</comment>
<dbReference type="FunFam" id="1.10.600.10:FF:000002">
    <property type="entry name" value="Octaprenyl diphosphate synthase"/>
    <property type="match status" value="1"/>
</dbReference>
<accession>C5BQB0</accession>
<dbReference type="eggNOG" id="COG0142">
    <property type="taxonomic scope" value="Bacteria"/>
</dbReference>
<dbReference type="InterPro" id="IPR008949">
    <property type="entry name" value="Isoprenoid_synthase_dom_sf"/>
</dbReference>
<proteinExistence type="inferred from homology"/>
<evidence type="ECO:0000313" key="13">
    <source>
        <dbReference type="EMBL" id="ACR11687.1"/>
    </source>
</evidence>
<dbReference type="Proteomes" id="UP000009080">
    <property type="component" value="Chromosome"/>
</dbReference>
<comment type="function">
    <text evidence="7">Supplies octaprenyl diphosphate, the precursor for the side chain of the isoprenoid quinones ubiquinone and menaquinone.</text>
</comment>
<dbReference type="OrthoDB" id="9805316at2"/>
<evidence type="ECO:0000256" key="7">
    <source>
        <dbReference type="ARBA" id="ARBA00055029"/>
    </source>
</evidence>
<dbReference type="RefSeq" id="WP_015817799.1">
    <property type="nucleotide sequence ID" value="NC_012997.1"/>
</dbReference>
<evidence type="ECO:0000256" key="1">
    <source>
        <dbReference type="ARBA" id="ARBA00001946"/>
    </source>
</evidence>
<dbReference type="KEGG" id="ttu:TERTU_0958"/>
<dbReference type="AlphaFoldDB" id="C5BQB0"/>
<sequence length="320" mass="34665">MQSFHKVVEADFDAVNRLIVAKLHSDVDLVENIGQYIVDAGGKRLRPLLVLLAAKALGYQGQQHIELAAIIEFIHTATLLHDDVVDVSALRRGRPSANAQWGNAPSVLVGDFLYSRAFQMMVGVGNIDVMAIMSDTTNVISEGEVQQLVNAKDPDVTEQNYMAVIHKKTAALFEAACETGAVIAGVSSEQRASIKQIGYHLGVAFQLVDDALDYHGNTESLGKNVGDDLAEGKPTLPLIYTMAQGTPEEAALIRTAIQQGGVDKLQQIISIVRERGGLEYTMRCANRHADEALTLIDQLPTSPFQSALADLTRFSVSRSI</sequence>
<name>C5BQB0_TERTT</name>
<keyword evidence="3 12" id="KW-0808">Transferase</keyword>
<organism evidence="13 14">
    <name type="scientific">Teredinibacter turnerae (strain ATCC 39867 / T7901)</name>
    <dbReference type="NCBI Taxonomy" id="377629"/>
    <lineage>
        <taxon>Bacteria</taxon>
        <taxon>Pseudomonadati</taxon>
        <taxon>Pseudomonadota</taxon>
        <taxon>Gammaproteobacteria</taxon>
        <taxon>Cellvibrionales</taxon>
        <taxon>Cellvibrionaceae</taxon>
        <taxon>Teredinibacter</taxon>
    </lineage>
</organism>
<evidence type="ECO:0000256" key="11">
    <source>
        <dbReference type="ARBA" id="ARBA00083124"/>
    </source>
</evidence>
<dbReference type="SFLD" id="SFLDS00005">
    <property type="entry name" value="Isoprenoid_Synthase_Type_I"/>
    <property type="match status" value="1"/>
</dbReference>
<evidence type="ECO:0000256" key="3">
    <source>
        <dbReference type="ARBA" id="ARBA00022679"/>
    </source>
</evidence>
<dbReference type="CDD" id="cd00685">
    <property type="entry name" value="Trans_IPPS_HT"/>
    <property type="match status" value="1"/>
</dbReference>
<comment type="similarity">
    <text evidence="2 12">Belongs to the FPP/GGPP synthase family.</text>
</comment>
<dbReference type="Gene3D" id="1.10.600.10">
    <property type="entry name" value="Farnesyl Diphosphate Synthase"/>
    <property type="match status" value="1"/>
</dbReference>
<dbReference type="HOGENOM" id="CLU_014015_2_0_6"/>
<dbReference type="Pfam" id="PF00348">
    <property type="entry name" value="polyprenyl_synt"/>
    <property type="match status" value="1"/>
</dbReference>
<evidence type="ECO:0000256" key="10">
    <source>
        <dbReference type="ARBA" id="ARBA00079637"/>
    </source>
</evidence>
<dbReference type="InterPro" id="IPR000092">
    <property type="entry name" value="Polyprenyl_synt"/>
</dbReference>
<gene>
    <name evidence="13" type="primary">ispB</name>
    <name evidence="13" type="ordered locus">TERTU_0958</name>
</gene>
<dbReference type="GO" id="GO:0106350">
    <property type="term" value="F:all-trans-octaprenyl-diphosphate synthase activity"/>
    <property type="evidence" value="ECO:0007669"/>
    <property type="project" value="UniProtKB-EC"/>
</dbReference>
<evidence type="ECO:0000256" key="12">
    <source>
        <dbReference type="RuleBase" id="RU004466"/>
    </source>
</evidence>
<evidence type="ECO:0000313" key="14">
    <source>
        <dbReference type="Proteomes" id="UP000009080"/>
    </source>
</evidence>
<comment type="catalytic activity">
    <reaction evidence="6">
        <text>5 isopentenyl diphosphate + (2E,6E)-farnesyl diphosphate = all-trans-octaprenyl diphosphate + 5 diphosphate</text>
        <dbReference type="Rhea" id="RHEA:27798"/>
        <dbReference type="ChEBI" id="CHEBI:33019"/>
        <dbReference type="ChEBI" id="CHEBI:57711"/>
        <dbReference type="ChEBI" id="CHEBI:128769"/>
        <dbReference type="ChEBI" id="CHEBI:175763"/>
        <dbReference type="EC" id="2.5.1.90"/>
    </reaction>
</comment>
<keyword evidence="14" id="KW-1185">Reference proteome</keyword>
<dbReference type="GO" id="GO:0046872">
    <property type="term" value="F:metal ion binding"/>
    <property type="evidence" value="ECO:0007669"/>
    <property type="project" value="UniProtKB-KW"/>
</dbReference>
<dbReference type="PANTHER" id="PTHR12001:SF69">
    <property type="entry name" value="ALL TRANS-POLYPRENYL-DIPHOSPHATE SYNTHASE PDSS1"/>
    <property type="match status" value="1"/>
</dbReference>
<evidence type="ECO:0000256" key="8">
    <source>
        <dbReference type="ARBA" id="ARBA00066511"/>
    </source>
</evidence>
<evidence type="ECO:0000256" key="4">
    <source>
        <dbReference type="ARBA" id="ARBA00022723"/>
    </source>
</evidence>
<evidence type="ECO:0000256" key="6">
    <source>
        <dbReference type="ARBA" id="ARBA00051506"/>
    </source>
</evidence>
<dbReference type="PANTHER" id="PTHR12001">
    <property type="entry name" value="GERANYLGERANYL PYROPHOSPHATE SYNTHASE"/>
    <property type="match status" value="1"/>
</dbReference>
<reference evidence="13 14" key="1">
    <citation type="journal article" date="2009" name="PLoS ONE">
        <title>The complete genome of Teredinibacter turnerae T7901: an intracellular endosymbiont of marine wood-boring bivalves (shipworms).</title>
        <authorList>
            <person name="Yang J.C."/>
            <person name="Madupu R."/>
            <person name="Durkin A.S."/>
            <person name="Ekborg N.A."/>
            <person name="Pedamallu C.S."/>
            <person name="Hostetler J.B."/>
            <person name="Radune D."/>
            <person name="Toms B.S."/>
            <person name="Henrissat B."/>
            <person name="Coutinho P.M."/>
            <person name="Schwarz S."/>
            <person name="Field L."/>
            <person name="Trindade-Silva A.E."/>
            <person name="Soares C.A.G."/>
            <person name="Elshahawi S."/>
            <person name="Hanora A."/>
            <person name="Schmidt E.W."/>
            <person name="Haygood M.G."/>
            <person name="Posfai J."/>
            <person name="Benner J."/>
            <person name="Madinger C."/>
            <person name="Nove J."/>
            <person name="Anton B."/>
            <person name="Chaudhary K."/>
            <person name="Foster J."/>
            <person name="Holman A."/>
            <person name="Kumar S."/>
            <person name="Lessard P.A."/>
            <person name="Luyten Y.A."/>
            <person name="Slatko B."/>
            <person name="Wood N."/>
            <person name="Wu B."/>
            <person name="Teplitski M."/>
            <person name="Mougous J.D."/>
            <person name="Ward N."/>
            <person name="Eisen J.A."/>
            <person name="Badger J.H."/>
            <person name="Distel D.L."/>
        </authorList>
    </citation>
    <scope>NUCLEOTIDE SEQUENCE [LARGE SCALE GENOMIC DNA]</scope>
    <source>
        <strain evidence="14">ATCC 39867 / T7901</strain>
    </source>
</reference>